<dbReference type="RefSeq" id="WP_073469182.1">
    <property type="nucleotide sequence ID" value="NZ_FQZC01000002.1"/>
</dbReference>
<evidence type="ECO:0000256" key="3">
    <source>
        <dbReference type="ARBA" id="ARBA00022679"/>
    </source>
</evidence>
<proteinExistence type="inferred from homology"/>
<organism evidence="8 9">
    <name type="scientific">Aureimonas altamirensis DSM 21988</name>
    <dbReference type="NCBI Taxonomy" id="1121026"/>
    <lineage>
        <taxon>Bacteria</taxon>
        <taxon>Pseudomonadati</taxon>
        <taxon>Pseudomonadota</taxon>
        <taxon>Alphaproteobacteria</taxon>
        <taxon>Hyphomicrobiales</taxon>
        <taxon>Aurantimonadaceae</taxon>
        <taxon>Aureimonas</taxon>
    </lineage>
</organism>
<dbReference type="SFLD" id="SFLDG01017">
    <property type="entry name" value="Polyprenyl_Transferase_Like"/>
    <property type="match status" value="1"/>
</dbReference>
<keyword evidence="6" id="KW-0414">Isoprene biosynthesis</keyword>
<sequence length="308" mass="31952">MPTPSHADHLEELRHRVNNRLSELAVQVAGHDAGLSEAISSSLTAGGKRLRPLLTALVCEDLGGPLAPAIDAGCAAEMVHTASLILDDLPCMDDAQMRRGQPTTHRAYGEDAAILAAIALLSGAFSTVSTLRGTDAVTRNELTKILSGAVGTRGLVAGQFRDLRSAAGAKGADPEAVNALKTGALIGASVAMGAAIARADTMRKRALADFAEHLGHAFQLYDDLLDTSGDPLVIGKDIGKDGAKATLLRQEGAAGAQVRLNQHLDAAHATLESVFGRDCRMSSALDGVFQGQAALIVRARRTEGVSLS</sequence>
<evidence type="ECO:0000256" key="5">
    <source>
        <dbReference type="ARBA" id="ARBA00022842"/>
    </source>
</evidence>
<dbReference type="SUPFAM" id="SSF48576">
    <property type="entry name" value="Terpenoid synthases"/>
    <property type="match status" value="1"/>
</dbReference>
<protein>
    <submittedName>
        <fullName evidence="8">Geranylgeranyl diphosphate synthase, type II</fullName>
    </submittedName>
</protein>
<evidence type="ECO:0000313" key="9">
    <source>
        <dbReference type="Proteomes" id="UP000184290"/>
    </source>
</evidence>
<comment type="cofactor">
    <cofactor evidence="1">
        <name>Mg(2+)</name>
        <dbReference type="ChEBI" id="CHEBI:18420"/>
    </cofactor>
</comment>
<dbReference type="SFLD" id="SFLDS00005">
    <property type="entry name" value="Isoprenoid_Synthase_Type_I"/>
    <property type="match status" value="1"/>
</dbReference>
<dbReference type="Pfam" id="PF00348">
    <property type="entry name" value="polyprenyl_synt"/>
    <property type="match status" value="1"/>
</dbReference>
<keyword evidence="9" id="KW-1185">Reference proteome</keyword>
<evidence type="ECO:0000256" key="6">
    <source>
        <dbReference type="ARBA" id="ARBA00023229"/>
    </source>
</evidence>
<dbReference type="InterPro" id="IPR033749">
    <property type="entry name" value="Polyprenyl_synt_CS"/>
</dbReference>
<gene>
    <name evidence="8" type="ORF">SAMN02745911_1992</name>
</gene>
<keyword evidence="5" id="KW-0460">Magnesium</keyword>
<evidence type="ECO:0000256" key="7">
    <source>
        <dbReference type="RuleBase" id="RU004466"/>
    </source>
</evidence>
<reference evidence="8 9" key="1">
    <citation type="submission" date="2016-11" db="EMBL/GenBank/DDBJ databases">
        <authorList>
            <person name="Varghese N."/>
            <person name="Submissions S."/>
        </authorList>
    </citation>
    <scope>NUCLEOTIDE SEQUENCE [LARGE SCALE GENOMIC DNA]</scope>
    <source>
        <strain evidence="8 9">DSM 21988</strain>
    </source>
</reference>
<keyword evidence="4" id="KW-0479">Metal-binding</keyword>
<dbReference type="PROSITE" id="PS00444">
    <property type="entry name" value="POLYPRENYL_SYNTHASE_2"/>
    <property type="match status" value="1"/>
</dbReference>
<dbReference type="InterPro" id="IPR008949">
    <property type="entry name" value="Isoprenoid_synthase_dom_sf"/>
</dbReference>
<name>A0ABY1II00_9HYPH</name>
<dbReference type="InterPro" id="IPR000092">
    <property type="entry name" value="Polyprenyl_synt"/>
</dbReference>
<evidence type="ECO:0000256" key="4">
    <source>
        <dbReference type="ARBA" id="ARBA00022723"/>
    </source>
</evidence>
<accession>A0ABY1II00</accession>
<dbReference type="PROSITE" id="PS00723">
    <property type="entry name" value="POLYPRENYL_SYNTHASE_1"/>
    <property type="match status" value="1"/>
</dbReference>
<keyword evidence="3 7" id="KW-0808">Transferase</keyword>
<comment type="similarity">
    <text evidence="2 7">Belongs to the FPP/GGPP synthase family.</text>
</comment>
<evidence type="ECO:0000256" key="1">
    <source>
        <dbReference type="ARBA" id="ARBA00001946"/>
    </source>
</evidence>
<evidence type="ECO:0000313" key="8">
    <source>
        <dbReference type="EMBL" id="SHJ19832.1"/>
    </source>
</evidence>
<dbReference type="PANTHER" id="PTHR43281">
    <property type="entry name" value="FARNESYL DIPHOSPHATE SYNTHASE"/>
    <property type="match status" value="1"/>
</dbReference>
<dbReference type="Gene3D" id="1.10.600.10">
    <property type="entry name" value="Farnesyl Diphosphate Synthase"/>
    <property type="match status" value="1"/>
</dbReference>
<dbReference type="CDD" id="cd00685">
    <property type="entry name" value="Trans_IPPS_HT"/>
    <property type="match status" value="1"/>
</dbReference>
<comment type="caution">
    <text evidence="8">The sequence shown here is derived from an EMBL/GenBank/DDBJ whole genome shotgun (WGS) entry which is preliminary data.</text>
</comment>
<dbReference type="Proteomes" id="UP000184290">
    <property type="component" value="Unassembled WGS sequence"/>
</dbReference>
<dbReference type="PANTHER" id="PTHR43281:SF1">
    <property type="entry name" value="FARNESYL DIPHOSPHATE SYNTHASE"/>
    <property type="match status" value="1"/>
</dbReference>
<dbReference type="EMBL" id="FQZC01000002">
    <property type="protein sequence ID" value="SHJ19832.1"/>
    <property type="molecule type" value="Genomic_DNA"/>
</dbReference>
<evidence type="ECO:0000256" key="2">
    <source>
        <dbReference type="ARBA" id="ARBA00006706"/>
    </source>
</evidence>